<protein>
    <recommendedName>
        <fullName evidence="3">histidine kinase</fullName>
        <ecNumber evidence="3">2.7.13.3</ecNumber>
    </recommendedName>
</protein>
<dbReference type="EMBL" id="JAZHPM010000005">
    <property type="protein sequence ID" value="MEF2291128.1"/>
    <property type="molecule type" value="Genomic_DNA"/>
</dbReference>
<dbReference type="RefSeq" id="WP_101933172.1">
    <property type="nucleotide sequence ID" value="NZ_CP018622.1"/>
</dbReference>
<reference evidence="15" key="1">
    <citation type="submission" date="2016-11" db="EMBL/GenBank/DDBJ databases">
        <title>Complete genome sequence of Virgibacillus dokdonensis 21D, a halophilic bacterium isolated from the deep hypersaline anoxic basin Discovery in the Mediterranean Sea.</title>
        <authorList>
            <person name="Zeaiter Z."/>
            <person name="Booth J.M."/>
            <person name="Prosdocimi E.M."/>
            <person name="Mapelli F."/>
            <person name="Fusi M."/>
            <person name="Daffonchio D."/>
            <person name="Borin S."/>
            <person name="Crotti E."/>
        </authorList>
    </citation>
    <scope>NUCLEOTIDE SEQUENCE</scope>
    <source>
        <strain evidence="15">21D</strain>
    </source>
</reference>
<keyword evidence="8 15" id="KW-0418">Kinase</keyword>
<keyword evidence="10 13" id="KW-1133">Transmembrane helix</keyword>
<keyword evidence="18" id="KW-1185">Reference proteome</keyword>
<dbReference type="AlphaFoldDB" id="A0A2K9IY61"/>
<evidence type="ECO:0000313" key="17">
    <source>
        <dbReference type="Proteomes" id="UP000234237"/>
    </source>
</evidence>
<evidence type="ECO:0000256" key="12">
    <source>
        <dbReference type="ARBA" id="ARBA00023136"/>
    </source>
</evidence>
<dbReference type="CDD" id="cd00082">
    <property type="entry name" value="HisKA"/>
    <property type="match status" value="1"/>
</dbReference>
<comment type="catalytic activity">
    <reaction evidence="1">
        <text>ATP + protein L-histidine = ADP + protein N-phospho-L-histidine.</text>
        <dbReference type="EC" id="2.7.13.3"/>
    </reaction>
</comment>
<evidence type="ECO:0000256" key="5">
    <source>
        <dbReference type="ARBA" id="ARBA00022679"/>
    </source>
</evidence>
<dbReference type="PANTHER" id="PTHR45528:SF9">
    <property type="entry name" value="SENSOR HISTIDINE KINASE YBDK"/>
    <property type="match status" value="1"/>
</dbReference>
<reference evidence="17" key="2">
    <citation type="submission" date="2016-11" db="EMBL/GenBank/DDBJ databases">
        <title>Complete genome sequence of Virgibacillus pantothenticus 21D, a halophilic bacterium isolated from the deep hypersaline anoxic basin Discovery in the Mediterranean Sea.</title>
        <authorList>
            <person name="Zeaiter Z."/>
            <person name="Booth J.M."/>
            <person name="Prosdocimi E.M."/>
            <person name="Mapelli F."/>
            <person name="Fusi M."/>
            <person name="Daffonchio D."/>
            <person name="Borin S."/>
            <person name="Crotti E."/>
        </authorList>
    </citation>
    <scope>NUCLEOTIDE SEQUENCE [LARGE SCALE GENOMIC DNA]</scope>
    <source>
        <strain evidence="17">21D</strain>
    </source>
</reference>
<keyword evidence="7" id="KW-0547">Nucleotide-binding</keyword>
<dbReference type="SUPFAM" id="SSF55874">
    <property type="entry name" value="ATPase domain of HSP90 chaperone/DNA topoisomerase II/histidine kinase"/>
    <property type="match status" value="1"/>
</dbReference>
<dbReference type="InterPro" id="IPR005467">
    <property type="entry name" value="His_kinase_dom"/>
</dbReference>
<evidence type="ECO:0000256" key="4">
    <source>
        <dbReference type="ARBA" id="ARBA00022553"/>
    </source>
</evidence>
<keyword evidence="4" id="KW-0597">Phosphoprotein</keyword>
<dbReference type="PROSITE" id="PS50109">
    <property type="entry name" value="HIS_KIN"/>
    <property type="match status" value="1"/>
</dbReference>
<keyword evidence="12 13" id="KW-0472">Membrane</keyword>
<dbReference type="GO" id="GO:0000155">
    <property type="term" value="F:phosphorelay sensor kinase activity"/>
    <property type="evidence" value="ECO:0007669"/>
    <property type="project" value="InterPro"/>
</dbReference>
<feature type="transmembrane region" description="Helical" evidence="13">
    <location>
        <begin position="51"/>
        <end position="69"/>
    </location>
</feature>
<keyword evidence="5 15" id="KW-0808">Transferase</keyword>
<dbReference type="STRING" id="302167.GCA_900166595_00158"/>
<evidence type="ECO:0000256" key="10">
    <source>
        <dbReference type="ARBA" id="ARBA00022989"/>
    </source>
</evidence>
<evidence type="ECO:0000259" key="14">
    <source>
        <dbReference type="PROSITE" id="PS50109"/>
    </source>
</evidence>
<dbReference type="InterPro" id="IPR036890">
    <property type="entry name" value="HATPase_C_sf"/>
</dbReference>
<evidence type="ECO:0000313" key="15">
    <source>
        <dbReference type="EMBL" id="AUJ24662.1"/>
    </source>
</evidence>
<dbReference type="KEGG" id="vpn:A21D_01581"/>
<sequence length="335" mass="39303">MFYKKVYLITLISILFFPFAFIVSNYTVYGIHVLYNFMSGTDTPFKSDENYIYIFSLFFILILLYVYFLSKTLKNISLEITNLSKLIRDIAEEQDISDFVSISSLKFDEIRYLSESINILIEKLQYNQKKYNESEEIRKKYLDQLSHDIKTPLSIININLYYIQTGKNINKAIEEITKNVNIISTLSDRIYHKNYLNSDSIIIKKEPVVLTDFLHQILQKWNNAFNHKQIQCNMNIDSSIIWVLDKIWFERLFDNILQNVLYHSKASAVEIKAMKEKKYERLIIVDNGIGFDYPEKDLSNGKGLTIIKEIPSLLELGISINSDKFGTRITLTHNI</sequence>
<evidence type="ECO:0000256" key="13">
    <source>
        <dbReference type="SAM" id="Phobius"/>
    </source>
</evidence>
<evidence type="ECO:0000256" key="2">
    <source>
        <dbReference type="ARBA" id="ARBA00004141"/>
    </source>
</evidence>
<dbReference type="Gene3D" id="3.30.565.10">
    <property type="entry name" value="Histidine kinase-like ATPase, C-terminal domain"/>
    <property type="match status" value="1"/>
</dbReference>
<evidence type="ECO:0000256" key="11">
    <source>
        <dbReference type="ARBA" id="ARBA00023012"/>
    </source>
</evidence>
<dbReference type="GO" id="GO:0005524">
    <property type="term" value="F:ATP binding"/>
    <property type="evidence" value="ECO:0007669"/>
    <property type="project" value="UniProtKB-KW"/>
</dbReference>
<dbReference type="InterPro" id="IPR050398">
    <property type="entry name" value="HssS/ArlS-like"/>
</dbReference>
<comment type="subcellular location">
    <subcellularLocation>
        <location evidence="2">Membrane</location>
        <topology evidence="2">Multi-pass membrane protein</topology>
    </subcellularLocation>
</comment>
<dbReference type="InterPro" id="IPR036097">
    <property type="entry name" value="HisK_dim/P_sf"/>
</dbReference>
<dbReference type="InterPro" id="IPR003661">
    <property type="entry name" value="HisK_dim/P_dom"/>
</dbReference>
<dbReference type="GO" id="GO:0016020">
    <property type="term" value="C:membrane"/>
    <property type="evidence" value="ECO:0007669"/>
    <property type="project" value="UniProtKB-SubCell"/>
</dbReference>
<feature type="domain" description="Histidine kinase" evidence="14">
    <location>
        <begin position="144"/>
        <end position="335"/>
    </location>
</feature>
<feature type="transmembrane region" description="Helical" evidence="13">
    <location>
        <begin position="7"/>
        <end position="31"/>
    </location>
</feature>
<dbReference type="Proteomes" id="UP000234237">
    <property type="component" value="Chromosome"/>
</dbReference>
<evidence type="ECO:0000313" key="16">
    <source>
        <dbReference type="EMBL" id="MEF2291128.1"/>
    </source>
</evidence>
<organism evidence="15 17">
    <name type="scientific">Virgibacillus dokdonensis</name>
    <dbReference type="NCBI Taxonomy" id="302167"/>
    <lineage>
        <taxon>Bacteria</taxon>
        <taxon>Bacillati</taxon>
        <taxon>Bacillota</taxon>
        <taxon>Bacilli</taxon>
        <taxon>Bacillales</taxon>
        <taxon>Bacillaceae</taxon>
        <taxon>Virgibacillus</taxon>
    </lineage>
</organism>
<keyword evidence="9" id="KW-0067">ATP-binding</keyword>
<evidence type="ECO:0000256" key="3">
    <source>
        <dbReference type="ARBA" id="ARBA00012438"/>
    </source>
</evidence>
<gene>
    <name evidence="15" type="primary">baeS_1</name>
    <name evidence="15" type="ORF">A21D_01581</name>
    <name evidence="16" type="ORF">V2W34_03755</name>
</gene>
<proteinExistence type="predicted"/>
<evidence type="ECO:0000256" key="6">
    <source>
        <dbReference type="ARBA" id="ARBA00022692"/>
    </source>
</evidence>
<keyword evidence="11" id="KW-0902">Two-component regulatory system</keyword>
<keyword evidence="6 13" id="KW-0812">Transmembrane</keyword>
<dbReference type="SUPFAM" id="SSF47384">
    <property type="entry name" value="Homodimeric domain of signal transducing histidine kinase"/>
    <property type="match status" value="1"/>
</dbReference>
<name>A0A2K9IY61_9BACI</name>
<evidence type="ECO:0000256" key="1">
    <source>
        <dbReference type="ARBA" id="ARBA00000085"/>
    </source>
</evidence>
<evidence type="ECO:0000256" key="9">
    <source>
        <dbReference type="ARBA" id="ARBA00022840"/>
    </source>
</evidence>
<dbReference type="PANTHER" id="PTHR45528">
    <property type="entry name" value="SENSOR HISTIDINE KINASE CPXA"/>
    <property type="match status" value="1"/>
</dbReference>
<evidence type="ECO:0000256" key="8">
    <source>
        <dbReference type="ARBA" id="ARBA00022777"/>
    </source>
</evidence>
<evidence type="ECO:0000256" key="7">
    <source>
        <dbReference type="ARBA" id="ARBA00022741"/>
    </source>
</evidence>
<evidence type="ECO:0000313" key="18">
    <source>
        <dbReference type="Proteomes" id="UP001356080"/>
    </source>
</evidence>
<accession>A0A2K9IY61</accession>
<reference evidence="16 18" key="3">
    <citation type="submission" date="2024-01" db="EMBL/GenBank/DDBJ databases">
        <title>Survival strategy associated with biotechnological potential of Virgibacillus dokdonensis T4.6 isolated from salt-fermented shrimp paste.</title>
        <authorList>
            <person name="Doan T.V."/>
            <person name="Quach N.T."/>
            <person name="Phi Q.-T."/>
        </authorList>
    </citation>
    <scope>NUCLEOTIDE SEQUENCE [LARGE SCALE GENOMIC DNA]</scope>
    <source>
        <strain evidence="16 18">T4.6</strain>
    </source>
</reference>
<dbReference type="Proteomes" id="UP001356080">
    <property type="component" value="Unassembled WGS sequence"/>
</dbReference>
<dbReference type="Gene3D" id="1.10.287.130">
    <property type="match status" value="1"/>
</dbReference>
<dbReference type="EC" id="2.7.13.3" evidence="3"/>
<dbReference type="EMBL" id="CP018622">
    <property type="protein sequence ID" value="AUJ24662.1"/>
    <property type="molecule type" value="Genomic_DNA"/>
</dbReference>